<feature type="region of interest" description="Disordered" evidence="1">
    <location>
        <begin position="1"/>
        <end position="21"/>
    </location>
</feature>
<dbReference type="Proteomes" id="UP000226192">
    <property type="component" value="Unassembled WGS sequence"/>
</dbReference>
<feature type="region of interest" description="Disordered" evidence="1">
    <location>
        <begin position="204"/>
        <end position="237"/>
    </location>
</feature>
<reference evidence="2 3" key="1">
    <citation type="submission" date="2017-06" db="EMBL/GenBank/DDBJ databases">
        <title>Ant-infecting Ophiocordyceps genomes reveal a high diversity of potential behavioral manipulation genes and a possible major role for enterotoxins.</title>
        <authorList>
            <person name="De Bekker C."/>
            <person name="Evans H.C."/>
            <person name="Brachmann A."/>
            <person name="Hughes D.P."/>
        </authorList>
    </citation>
    <scope>NUCLEOTIDE SEQUENCE [LARGE SCALE GENOMIC DNA]</scope>
    <source>
        <strain evidence="2 3">Map64</strain>
    </source>
</reference>
<sequence>MAAGQRQPAESPDPHNPNVMAHLPSTYARLQGRRSCKWATQEWDTATTATIAATAANAAAATTATTTAAAATTTAAAAGIAIATHMGTSRRPVWGRAAGHAPLATNLQAVAIVIIIAPACPLPRVTWLPPAYISPPCSTVHARCFIFIDNRIRFPLIHFNQSSAPPPARTSNADMHSSELSCRALPQATTRGCVAPSSPSATPALHAVNSIPTSNPLPPPQRLVRPMQKATLPRTDT</sequence>
<evidence type="ECO:0000313" key="3">
    <source>
        <dbReference type="Proteomes" id="UP000226192"/>
    </source>
</evidence>
<dbReference type="EMBL" id="NJET01000160">
    <property type="protein sequence ID" value="PHH60165.1"/>
    <property type="molecule type" value="Genomic_DNA"/>
</dbReference>
<organism evidence="2 3">
    <name type="scientific">Ophiocordyceps australis</name>
    <dbReference type="NCBI Taxonomy" id="1399860"/>
    <lineage>
        <taxon>Eukaryota</taxon>
        <taxon>Fungi</taxon>
        <taxon>Dikarya</taxon>
        <taxon>Ascomycota</taxon>
        <taxon>Pezizomycotina</taxon>
        <taxon>Sordariomycetes</taxon>
        <taxon>Hypocreomycetidae</taxon>
        <taxon>Hypocreales</taxon>
        <taxon>Ophiocordycipitaceae</taxon>
        <taxon>Ophiocordyceps</taxon>
    </lineage>
</organism>
<name>A0A2C5XSC2_9HYPO</name>
<keyword evidence="3" id="KW-1185">Reference proteome</keyword>
<gene>
    <name evidence="2" type="ORF">CDD81_2051</name>
</gene>
<accession>A0A2C5XSC2</accession>
<comment type="caution">
    <text evidence="2">The sequence shown here is derived from an EMBL/GenBank/DDBJ whole genome shotgun (WGS) entry which is preliminary data.</text>
</comment>
<dbReference type="AlphaFoldDB" id="A0A2C5XSC2"/>
<evidence type="ECO:0000256" key="1">
    <source>
        <dbReference type="SAM" id="MobiDB-lite"/>
    </source>
</evidence>
<protein>
    <submittedName>
        <fullName evidence="2">Uncharacterized protein</fullName>
    </submittedName>
</protein>
<evidence type="ECO:0000313" key="2">
    <source>
        <dbReference type="EMBL" id="PHH60165.1"/>
    </source>
</evidence>
<proteinExistence type="predicted"/>